<dbReference type="InterPro" id="IPR006652">
    <property type="entry name" value="Kelch_1"/>
</dbReference>
<feature type="signal peptide" evidence="3">
    <location>
        <begin position="1"/>
        <end position="21"/>
    </location>
</feature>
<dbReference type="SUPFAM" id="SSF117281">
    <property type="entry name" value="Kelch motif"/>
    <property type="match status" value="1"/>
</dbReference>
<dbReference type="PANTHER" id="PTHR24412:SF489">
    <property type="entry name" value="RING FINGER DOMAIN AND KELCH REPEAT-CONTAINING PROTEIN DDB_G0271372"/>
    <property type="match status" value="1"/>
</dbReference>
<keyword evidence="1" id="KW-0880">Kelch repeat</keyword>
<keyword evidence="2" id="KW-0677">Repeat</keyword>
<dbReference type="EMBL" id="JXJN01005684">
    <property type="status" value="NOT_ANNOTATED_CDS"/>
    <property type="molecule type" value="Genomic_DNA"/>
</dbReference>
<evidence type="ECO:0000256" key="1">
    <source>
        <dbReference type="ARBA" id="ARBA00022441"/>
    </source>
</evidence>
<sequence length="172" mass="19710">MFNILVKLILLLKTLIKNTPSRYWWENRATVIGNSIYSLGDAENGVILNDCYDPREGLWHILDITTCYVRQFGLTSYGHSLYCVGGWSWPNQCKRFDIRSNRWESLAGMNIGKDRHAALITENGICVFGGWNQIFVSTVERYNIAQNEWTTDSFIGIELFLGGPAVFPHRIN</sequence>
<evidence type="ECO:0000313" key="4">
    <source>
        <dbReference type="EnsemblMetazoa" id="GPPI012816-PA"/>
    </source>
</evidence>
<dbReference type="AlphaFoldDB" id="A0A1B0AYE1"/>
<dbReference type="EnsemblMetazoa" id="GPPI012816-RA">
    <property type="protein sequence ID" value="GPPI012816-PA"/>
    <property type="gene ID" value="GPPI012816"/>
</dbReference>
<organism evidence="4 5">
    <name type="scientific">Glossina palpalis gambiensis</name>
    <dbReference type="NCBI Taxonomy" id="67801"/>
    <lineage>
        <taxon>Eukaryota</taxon>
        <taxon>Metazoa</taxon>
        <taxon>Ecdysozoa</taxon>
        <taxon>Arthropoda</taxon>
        <taxon>Hexapoda</taxon>
        <taxon>Insecta</taxon>
        <taxon>Pterygota</taxon>
        <taxon>Neoptera</taxon>
        <taxon>Endopterygota</taxon>
        <taxon>Diptera</taxon>
        <taxon>Brachycera</taxon>
        <taxon>Muscomorpha</taxon>
        <taxon>Hippoboscoidea</taxon>
        <taxon>Glossinidae</taxon>
        <taxon>Glossina</taxon>
    </lineage>
</organism>
<evidence type="ECO:0008006" key="6">
    <source>
        <dbReference type="Google" id="ProtNLM"/>
    </source>
</evidence>
<reference evidence="5" key="1">
    <citation type="submission" date="2015-01" db="EMBL/GenBank/DDBJ databases">
        <authorList>
            <person name="Aksoy S."/>
            <person name="Warren W."/>
            <person name="Wilson R.K."/>
        </authorList>
    </citation>
    <scope>NUCLEOTIDE SEQUENCE [LARGE SCALE GENOMIC DNA]</scope>
    <source>
        <strain evidence="5">IAEA</strain>
    </source>
</reference>
<keyword evidence="5" id="KW-1185">Reference proteome</keyword>
<proteinExistence type="predicted"/>
<evidence type="ECO:0000256" key="2">
    <source>
        <dbReference type="ARBA" id="ARBA00022737"/>
    </source>
</evidence>
<dbReference type="Proteomes" id="UP000092460">
    <property type="component" value="Unassembled WGS sequence"/>
</dbReference>
<reference evidence="4" key="2">
    <citation type="submission" date="2020-05" db="UniProtKB">
        <authorList>
            <consortium name="EnsemblMetazoa"/>
        </authorList>
    </citation>
    <scope>IDENTIFICATION</scope>
    <source>
        <strain evidence="4">IAEA</strain>
    </source>
</reference>
<evidence type="ECO:0000256" key="3">
    <source>
        <dbReference type="SAM" id="SignalP"/>
    </source>
</evidence>
<dbReference type="Pfam" id="PF01344">
    <property type="entry name" value="Kelch_1"/>
    <property type="match status" value="2"/>
</dbReference>
<name>A0A1B0AYE1_9MUSC</name>
<protein>
    <recommendedName>
        <fullName evidence="6">BACK domain-containing protein</fullName>
    </recommendedName>
</protein>
<accession>A0A1B0AYE1</accession>
<dbReference type="PANTHER" id="PTHR24412">
    <property type="entry name" value="KELCH PROTEIN"/>
    <property type="match status" value="1"/>
</dbReference>
<feature type="chain" id="PRO_5008404273" description="BACK domain-containing protein" evidence="3">
    <location>
        <begin position="22"/>
        <end position="172"/>
    </location>
</feature>
<dbReference type="InterPro" id="IPR015915">
    <property type="entry name" value="Kelch-typ_b-propeller"/>
</dbReference>
<dbReference type="Gene3D" id="2.120.10.80">
    <property type="entry name" value="Kelch-type beta propeller"/>
    <property type="match status" value="1"/>
</dbReference>
<evidence type="ECO:0000313" key="5">
    <source>
        <dbReference type="Proteomes" id="UP000092460"/>
    </source>
</evidence>
<keyword evidence="3" id="KW-0732">Signal</keyword>
<dbReference type="STRING" id="67801.A0A1B0AYE1"/>
<dbReference type="VEuPathDB" id="VectorBase:GPPI012816"/>